<accession>A0A4Q5M4V1</accession>
<dbReference type="GO" id="GO:0003677">
    <property type="term" value="F:DNA binding"/>
    <property type="evidence" value="ECO:0007669"/>
    <property type="project" value="InterPro"/>
</dbReference>
<dbReference type="EMBL" id="SEWF01000002">
    <property type="protein sequence ID" value="RYU97372.1"/>
    <property type="molecule type" value="Genomic_DNA"/>
</dbReference>
<comment type="caution">
    <text evidence="2">The sequence shown here is derived from an EMBL/GenBank/DDBJ whole genome shotgun (WGS) entry which is preliminary data.</text>
</comment>
<gene>
    <name evidence="2" type="ORF">EWM59_01395</name>
</gene>
<dbReference type="InterPro" id="IPR007492">
    <property type="entry name" value="LytTR_DNA-bd_dom"/>
</dbReference>
<dbReference type="SMART" id="SM00850">
    <property type="entry name" value="LytTR"/>
    <property type="match status" value="1"/>
</dbReference>
<reference evidence="2 3" key="1">
    <citation type="submission" date="2019-02" db="EMBL/GenBank/DDBJ databases">
        <title>Bacterial novel species Emticicia sp. 17J42-9 isolated from soil.</title>
        <authorList>
            <person name="Jung H.-Y."/>
        </authorList>
    </citation>
    <scope>NUCLEOTIDE SEQUENCE [LARGE SCALE GENOMIC DNA]</scope>
    <source>
        <strain evidence="2 3">17J42-9</strain>
    </source>
</reference>
<dbReference type="AlphaFoldDB" id="A0A4Q5M4V1"/>
<keyword evidence="3" id="KW-1185">Reference proteome</keyword>
<proteinExistence type="predicted"/>
<sequence length="106" mass="12369">METKLISIGGRQKVNPAEVLFLLADINYTLIVFEDGKKAFVATTLGELEKRFIATNYFYRTHRSFLVNLQQIETIEENKVVLKNKTSVLVSRRKREVLWERFYGIA</sequence>
<organism evidence="2 3">
    <name type="scientific">Emticicia agri</name>
    <dbReference type="NCBI Taxonomy" id="2492393"/>
    <lineage>
        <taxon>Bacteria</taxon>
        <taxon>Pseudomonadati</taxon>
        <taxon>Bacteroidota</taxon>
        <taxon>Cytophagia</taxon>
        <taxon>Cytophagales</taxon>
        <taxon>Leadbetterellaceae</taxon>
        <taxon>Emticicia</taxon>
    </lineage>
</organism>
<dbReference type="GO" id="GO:0000156">
    <property type="term" value="F:phosphorelay response regulator activity"/>
    <property type="evidence" value="ECO:0007669"/>
    <property type="project" value="InterPro"/>
</dbReference>
<evidence type="ECO:0000259" key="1">
    <source>
        <dbReference type="PROSITE" id="PS50930"/>
    </source>
</evidence>
<protein>
    <submittedName>
        <fullName evidence="2">LytTR family transcriptional regulator</fullName>
    </submittedName>
</protein>
<feature type="domain" description="HTH LytTR-type" evidence="1">
    <location>
        <begin position="1"/>
        <end position="104"/>
    </location>
</feature>
<dbReference type="Gene3D" id="2.40.50.1020">
    <property type="entry name" value="LytTr DNA-binding domain"/>
    <property type="match status" value="1"/>
</dbReference>
<dbReference type="OrthoDB" id="800024at2"/>
<evidence type="ECO:0000313" key="2">
    <source>
        <dbReference type="EMBL" id="RYU97372.1"/>
    </source>
</evidence>
<dbReference type="RefSeq" id="WP_130019154.1">
    <property type="nucleotide sequence ID" value="NZ_SEWF01000002.1"/>
</dbReference>
<dbReference type="Proteomes" id="UP000293162">
    <property type="component" value="Unassembled WGS sequence"/>
</dbReference>
<dbReference type="PROSITE" id="PS50930">
    <property type="entry name" value="HTH_LYTTR"/>
    <property type="match status" value="1"/>
</dbReference>
<dbReference type="InterPro" id="IPR046947">
    <property type="entry name" value="LytR-like"/>
</dbReference>
<dbReference type="PANTHER" id="PTHR37299">
    <property type="entry name" value="TRANSCRIPTIONAL REGULATOR-RELATED"/>
    <property type="match status" value="1"/>
</dbReference>
<evidence type="ECO:0000313" key="3">
    <source>
        <dbReference type="Proteomes" id="UP000293162"/>
    </source>
</evidence>
<dbReference type="Pfam" id="PF04397">
    <property type="entry name" value="LytTR"/>
    <property type="match status" value="1"/>
</dbReference>
<dbReference type="PANTHER" id="PTHR37299:SF1">
    <property type="entry name" value="STAGE 0 SPORULATION PROTEIN A HOMOLOG"/>
    <property type="match status" value="1"/>
</dbReference>
<name>A0A4Q5M4V1_9BACT</name>